<gene>
    <name evidence="3" type="ORF">DF168_01778</name>
</gene>
<sequence>MSVGSATGSPHWGRHSVLWGILASFIFHIFLIWAVPWNLVAKVSPISEVNPEIEYVHSSKPPDPQNIRYVETNLDVPSNKPDETTNIASRSQQAGQIKETTGNLDNIPFLNGQDEDSVKIVQGRQMDERILSEPSSQQQTERYQPSKTYIESQPRLIPRSPDFLQEDKRIEEDGIASMLDIPDVSEEEVDEIEKIPNSLDALLNTQAMLREIEEKESNKFEPNKVPQVPRPRPRLSSQTLPGPLMRSDGRAAALGNLSVDARFTEFGDYLNRMFNAIGYQFILLAEYMEAAMAEISSRVIVEFQITSGGEVKDVMVVFTTADSPATLICEDAIQSPSPYGPWTQEMVETLGKEQTVRITFLYR</sequence>
<accession>A0A2Z4AE33</accession>
<proteinExistence type="predicted"/>
<keyword evidence="2" id="KW-1133">Transmembrane helix</keyword>
<name>A0A2Z4AE33_9BACT</name>
<evidence type="ECO:0000313" key="3">
    <source>
        <dbReference type="EMBL" id="AWT60563.1"/>
    </source>
</evidence>
<keyword evidence="2" id="KW-0472">Membrane</keyword>
<evidence type="ECO:0000313" key="4">
    <source>
        <dbReference type="Proteomes" id="UP000247465"/>
    </source>
</evidence>
<dbReference type="Proteomes" id="UP000247465">
    <property type="component" value="Chromosome"/>
</dbReference>
<feature type="transmembrane region" description="Helical" evidence="2">
    <location>
        <begin position="17"/>
        <end position="40"/>
    </location>
</feature>
<evidence type="ECO:0000256" key="2">
    <source>
        <dbReference type="SAM" id="Phobius"/>
    </source>
</evidence>
<dbReference type="AlphaFoldDB" id="A0A2Z4AE33"/>
<feature type="region of interest" description="Disordered" evidence="1">
    <location>
        <begin position="217"/>
        <end position="246"/>
    </location>
</feature>
<keyword evidence="2" id="KW-0812">Transmembrane</keyword>
<evidence type="ECO:0000256" key="1">
    <source>
        <dbReference type="SAM" id="MobiDB-lite"/>
    </source>
</evidence>
<dbReference type="EMBL" id="CP029803">
    <property type="protein sequence ID" value="AWT60563.1"/>
    <property type="molecule type" value="Genomic_DNA"/>
</dbReference>
<protein>
    <submittedName>
        <fullName evidence="3">Uncharacterized protein</fullName>
    </submittedName>
</protein>
<dbReference type="KEGG" id="mtar:DF168_01778"/>
<organism evidence="3 4">
    <name type="scientific">Candidatus Moanibacter tarae</name>
    <dbReference type="NCBI Taxonomy" id="2200854"/>
    <lineage>
        <taxon>Bacteria</taxon>
        <taxon>Pseudomonadati</taxon>
        <taxon>Verrucomicrobiota</taxon>
        <taxon>Opitutia</taxon>
        <taxon>Puniceicoccales</taxon>
        <taxon>Puniceicoccales incertae sedis</taxon>
        <taxon>Candidatus Moanibacter</taxon>
    </lineage>
</organism>
<reference evidence="3 4" key="1">
    <citation type="submission" date="2018-06" db="EMBL/GenBank/DDBJ databases">
        <title>Draft Genome Sequence of a Novel Marine Bacterium Related to the Verrucomicrobia.</title>
        <authorList>
            <person name="Vosseberg J."/>
            <person name="Martijn J."/>
            <person name="Ettema T.J.G."/>
        </authorList>
    </citation>
    <scope>NUCLEOTIDE SEQUENCE [LARGE SCALE GENOMIC DNA]</scope>
    <source>
        <strain evidence="3">TARA_B100001123</strain>
    </source>
</reference>